<evidence type="ECO:0000313" key="2">
    <source>
        <dbReference type="Proteomes" id="UP000748531"/>
    </source>
</evidence>
<accession>A0A8J4TDU5</accession>
<sequence>MQQYTMVSDYMESVLRTIQSIHRQPQTELISLRWVIQGKMELLFANQTGFEDCMLKAMVTLIMDRGIFHPWLAEWLFTLSFSLREPLADVEPDDASFLKLSARHRQAEACLRWALGIMIPSPRFIFRPMNQPPTHIGQDVNEAVNMAVHTSLLQRVPRSVMHQLETASPNKLIGCLEQNDPDLRSIRLLLAKIIRPNTVDSNALDDRSEDPGLVETLVTKIRLQLGDCLLEDGRQSCLNEATNLVAVVMHEQIVLLGEAFLL</sequence>
<organism evidence="1 2">
    <name type="scientific">Paragonimus heterotremus</name>
    <dbReference type="NCBI Taxonomy" id="100268"/>
    <lineage>
        <taxon>Eukaryota</taxon>
        <taxon>Metazoa</taxon>
        <taxon>Spiralia</taxon>
        <taxon>Lophotrochozoa</taxon>
        <taxon>Platyhelminthes</taxon>
        <taxon>Trematoda</taxon>
        <taxon>Digenea</taxon>
        <taxon>Plagiorchiida</taxon>
        <taxon>Troglotremata</taxon>
        <taxon>Troglotrematidae</taxon>
        <taxon>Paragonimus</taxon>
    </lineage>
</organism>
<evidence type="ECO:0000313" key="1">
    <source>
        <dbReference type="EMBL" id="KAF5404818.1"/>
    </source>
</evidence>
<keyword evidence="2" id="KW-1185">Reference proteome</keyword>
<gene>
    <name evidence="1" type="ORF">PHET_01720</name>
</gene>
<dbReference type="Proteomes" id="UP000748531">
    <property type="component" value="Unassembled WGS sequence"/>
</dbReference>
<protein>
    <submittedName>
        <fullName evidence="1">Uncharacterized protein</fullName>
    </submittedName>
</protein>
<comment type="caution">
    <text evidence="1">The sequence shown here is derived from an EMBL/GenBank/DDBJ whole genome shotgun (WGS) entry which is preliminary data.</text>
</comment>
<dbReference type="OrthoDB" id="6268321at2759"/>
<reference evidence="1" key="1">
    <citation type="submission" date="2019-05" db="EMBL/GenBank/DDBJ databases">
        <title>Annotation for the trematode Paragonimus heterotremus.</title>
        <authorList>
            <person name="Choi Y.-J."/>
        </authorList>
    </citation>
    <scope>NUCLEOTIDE SEQUENCE</scope>
    <source>
        <strain evidence="1">LC</strain>
    </source>
</reference>
<proteinExistence type="predicted"/>
<dbReference type="EMBL" id="LUCH01000569">
    <property type="protein sequence ID" value="KAF5404818.1"/>
    <property type="molecule type" value="Genomic_DNA"/>
</dbReference>
<dbReference type="AlphaFoldDB" id="A0A8J4TDU5"/>
<name>A0A8J4TDU5_9TREM</name>